<dbReference type="RefSeq" id="WP_188784597.1">
    <property type="nucleotide sequence ID" value="NZ_BMNI01000007.1"/>
</dbReference>
<proteinExistence type="predicted"/>
<evidence type="ECO:0000313" key="1">
    <source>
        <dbReference type="EMBL" id="GGO92106.1"/>
    </source>
</evidence>
<comment type="caution">
    <text evidence="1">The sequence shown here is derived from an EMBL/GenBank/DDBJ whole genome shotgun (WGS) entry which is preliminary data.</text>
</comment>
<sequence length="336" mass="34793">MLGSCGEPLARVYDLAMLDLDGVVYVGDHAVGGAPEAIDAARALGMAVAFVTNNAARPPAAVAEHLSALGVPARADDVVTSAQAGARVVRERHGAGTMVFLCGGPGVEEALLAEQLVPTADPAAAEVVVTGYGPDLPWRRILEASILVRDGRPWVATNADLTIPTSNGVGLGHGAVVKMIEEFSGRRAIVAGKPQRPLLDETVRRMAARRPLMVGDRLDTDIEGAQVAGVDSLLVLTGVSGLDDLAAAAAPLRPTYVAADLGGLLVAHEAPTRVASGAWHLNGWSGEVVAGELVVHGDGAPEDWWRVVACAAWRHLDDTGRPVALGRVRGSVPWCA</sequence>
<accession>A0ABQ2NDT4</accession>
<dbReference type="PANTHER" id="PTHR19288">
    <property type="entry name" value="4-NITROPHENYLPHOSPHATASE-RELATED"/>
    <property type="match status" value="1"/>
</dbReference>
<dbReference type="SUPFAM" id="SSF56784">
    <property type="entry name" value="HAD-like"/>
    <property type="match status" value="1"/>
</dbReference>
<gene>
    <name evidence="1" type="ORF">GCM10011584_27760</name>
</gene>
<dbReference type="InterPro" id="IPR036412">
    <property type="entry name" value="HAD-like_sf"/>
</dbReference>
<dbReference type="PANTHER" id="PTHR19288:SF95">
    <property type="entry name" value="D-GLYCEROL 3-PHOSPHATE PHOSPHATASE"/>
    <property type="match status" value="1"/>
</dbReference>
<dbReference type="InterPro" id="IPR023214">
    <property type="entry name" value="HAD_sf"/>
</dbReference>
<dbReference type="Pfam" id="PF13344">
    <property type="entry name" value="Hydrolase_6"/>
    <property type="match status" value="1"/>
</dbReference>
<dbReference type="InterPro" id="IPR006357">
    <property type="entry name" value="HAD-SF_hydro_IIA"/>
</dbReference>
<organism evidence="1 2">
    <name type="scientific">Nocardioides phosphati</name>
    <dbReference type="NCBI Taxonomy" id="1867775"/>
    <lineage>
        <taxon>Bacteria</taxon>
        <taxon>Bacillati</taxon>
        <taxon>Actinomycetota</taxon>
        <taxon>Actinomycetes</taxon>
        <taxon>Propionibacteriales</taxon>
        <taxon>Nocardioidaceae</taxon>
        <taxon>Nocardioides</taxon>
    </lineage>
</organism>
<dbReference type="EMBL" id="BMNI01000007">
    <property type="protein sequence ID" value="GGO92106.1"/>
    <property type="molecule type" value="Genomic_DNA"/>
</dbReference>
<dbReference type="NCBIfam" id="TIGR01460">
    <property type="entry name" value="HAD-SF-IIA"/>
    <property type="match status" value="1"/>
</dbReference>
<protein>
    <submittedName>
        <fullName evidence="1">Haloacid dehalogenase</fullName>
    </submittedName>
</protein>
<reference evidence="2" key="1">
    <citation type="journal article" date="2019" name="Int. J. Syst. Evol. Microbiol.">
        <title>The Global Catalogue of Microorganisms (GCM) 10K type strain sequencing project: providing services to taxonomists for standard genome sequencing and annotation.</title>
        <authorList>
            <consortium name="The Broad Institute Genomics Platform"/>
            <consortium name="The Broad Institute Genome Sequencing Center for Infectious Disease"/>
            <person name="Wu L."/>
            <person name="Ma J."/>
        </authorList>
    </citation>
    <scope>NUCLEOTIDE SEQUENCE [LARGE SCALE GENOMIC DNA]</scope>
    <source>
        <strain evidence="2">CGMCC 4.7371</strain>
    </source>
</reference>
<dbReference type="Pfam" id="PF13242">
    <property type="entry name" value="Hydrolase_like"/>
    <property type="match status" value="1"/>
</dbReference>
<keyword evidence="2" id="KW-1185">Reference proteome</keyword>
<dbReference type="Proteomes" id="UP000655410">
    <property type="component" value="Unassembled WGS sequence"/>
</dbReference>
<dbReference type="Gene3D" id="3.40.50.1000">
    <property type="entry name" value="HAD superfamily/HAD-like"/>
    <property type="match status" value="2"/>
</dbReference>
<name>A0ABQ2NDT4_9ACTN</name>
<evidence type="ECO:0000313" key="2">
    <source>
        <dbReference type="Proteomes" id="UP000655410"/>
    </source>
</evidence>